<evidence type="ECO:0000256" key="10">
    <source>
        <dbReference type="ARBA" id="ARBA00023136"/>
    </source>
</evidence>
<keyword evidence="6 11" id="KW-0378">Hydrolase</keyword>
<protein>
    <submittedName>
        <fullName evidence="14">Zn-dependent protease with chaperone function</fullName>
    </submittedName>
</protein>
<evidence type="ECO:0000256" key="3">
    <source>
        <dbReference type="ARBA" id="ARBA00022670"/>
    </source>
</evidence>
<organism evidence="14 15">
    <name type="scientific">Modicisalibacter xianhensis</name>
    <dbReference type="NCBI Taxonomy" id="442341"/>
    <lineage>
        <taxon>Bacteria</taxon>
        <taxon>Pseudomonadati</taxon>
        <taxon>Pseudomonadota</taxon>
        <taxon>Gammaproteobacteria</taxon>
        <taxon>Oceanospirillales</taxon>
        <taxon>Halomonadaceae</taxon>
        <taxon>Modicisalibacter</taxon>
    </lineage>
</organism>
<dbReference type="GO" id="GO:0046872">
    <property type="term" value="F:metal ion binding"/>
    <property type="evidence" value="ECO:0007669"/>
    <property type="project" value="UniProtKB-KW"/>
</dbReference>
<keyword evidence="9 11" id="KW-0482">Metalloprotease</keyword>
<evidence type="ECO:0000256" key="12">
    <source>
        <dbReference type="SAM" id="Phobius"/>
    </source>
</evidence>
<evidence type="ECO:0000256" key="6">
    <source>
        <dbReference type="ARBA" id="ARBA00022801"/>
    </source>
</evidence>
<feature type="transmembrane region" description="Helical" evidence="12">
    <location>
        <begin position="12"/>
        <end position="36"/>
    </location>
</feature>
<evidence type="ECO:0000259" key="13">
    <source>
        <dbReference type="Pfam" id="PF01435"/>
    </source>
</evidence>
<dbReference type="Gene3D" id="3.30.2010.10">
    <property type="entry name" value="Metalloproteases ('zincins'), catalytic domain"/>
    <property type="match status" value="1"/>
</dbReference>
<keyword evidence="3 11" id="KW-0645">Protease</keyword>
<reference evidence="14 15" key="1">
    <citation type="submission" date="2019-03" db="EMBL/GenBank/DDBJ databases">
        <title>Freshwater and sediment microbial communities from various areas in North America, analyzing microbe dynamics in response to fracking.</title>
        <authorList>
            <person name="Lamendella R."/>
        </authorList>
    </citation>
    <scope>NUCLEOTIDE SEQUENCE [LARGE SCALE GENOMIC DNA]</scope>
    <source>
        <strain evidence="14 15">6_TX</strain>
    </source>
</reference>
<comment type="subcellular location">
    <subcellularLocation>
        <location evidence="1">Cell membrane</location>
        <topology evidence="1">Multi-pass membrane protein</topology>
    </subcellularLocation>
</comment>
<comment type="similarity">
    <text evidence="11">Belongs to the peptidase M48 family.</text>
</comment>
<dbReference type="GO" id="GO:0006508">
    <property type="term" value="P:proteolysis"/>
    <property type="evidence" value="ECO:0007669"/>
    <property type="project" value="UniProtKB-KW"/>
</dbReference>
<dbReference type="EMBL" id="SOEC01000033">
    <property type="protein sequence ID" value="TDX21860.1"/>
    <property type="molecule type" value="Genomic_DNA"/>
</dbReference>
<evidence type="ECO:0000256" key="8">
    <source>
        <dbReference type="ARBA" id="ARBA00022989"/>
    </source>
</evidence>
<keyword evidence="8 12" id="KW-1133">Transmembrane helix</keyword>
<dbReference type="AlphaFoldDB" id="A0A4R8F8C9"/>
<name>A0A4R8F8C9_9GAMM</name>
<evidence type="ECO:0000256" key="2">
    <source>
        <dbReference type="ARBA" id="ARBA00022475"/>
    </source>
</evidence>
<dbReference type="GO" id="GO:0004222">
    <property type="term" value="F:metalloendopeptidase activity"/>
    <property type="evidence" value="ECO:0007669"/>
    <property type="project" value="InterPro"/>
</dbReference>
<evidence type="ECO:0000313" key="14">
    <source>
        <dbReference type="EMBL" id="TDX21860.1"/>
    </source>
</evidence>
<evidence type="ECO:0000313" key="15">
    <source>
        <dbReference type="Proteomes" id="UP000294489"/>
    </source>
</evidence>
<evidence type="ECO:0000256" key="9">
    <source>
        <dbReference type="ARBA" id="ARBA00023049"/>
    </source>
</evidence>
<evidence type="ECO:0000256" key="5">
    <source>
        <dbReference type="ARBA" id="ARBA00022723"/>
    </source>
</evidence>
<evidence type="ECO:0000256" key="4">
    <source>
        <dbReference type="ARBA" id="ARBA00022692"/>
    </source>
</evidence>
<dbReference type="InterPro" id="IPR050083">
    <property type="entry name" value="HtpX_protease"/>
</dbReference>
<evidence type="ECO:0000256" key="7">
    <source>
        <dbReference type="ARBA" id="ARBA00022833"/>
    </source>
</evidence>
<dbReference type="PANTHER" id="PTHR43221:SF1">
    <property type="entry name" value="PROTEASE HTPX"/>
    <property type="match status" value="1"/>
</dbReference>
<comment type="caution">
    <text evidence="14">The sequence shown here is derived from an EMBL/GenBank/DDBJ whole genome shotgun (WGS) entry which is preliminary data.</text>
</comment>
<dbReference type="GO" id="GO:0005886">
    <property type="term" value="C:plasma membrane"/>
    <property type="evidence" value="ECO:0007669"/>
    <property type="project" value="UniProtKB-SubCell"/>
</dbReference>
<keyword evidence="7 11" id="KW-0862">Zinc</keyword>
<proteinExistence type="inferred from homology"/>
<evidence type="ECO:0000256" key="11">
    <source>
        <dbReference type="RuleBase" id="RU003983"/>
    </source>
</evidence>
<accession>A0A4R8F8C9</accession>
<evidence type="ECO:0000256" key="1">
    <source>
        <dbReference type="ARBA" id="ARBA00004651"/>
    </source>
</evidence>
<keyword evidence="2" id="KW-1003">Cell membrane</keyword>
<dbReference type="Pfam" id="PF01435">
    <property type="entry name" value="Peptidase_M48"/>
    <property type="match status" value="1"/>
</dbReference>
<gene>
    <name evidence="14" type="ORF">DFO67_13317</name>
</gene>
<dbReference type="RefSeq" id="WP_134021376.1">
    <property type="nucleotide sequence ID" value="NZ_SOEC01000033.1"/>
</dbReference>
<feature type="domain" description="Peptidase M48" evidence="13">
    <location>
        <begin position="161"/>
        <end position="325"/>
    </location>
</feature>
<feature type="transmembrane region" description="Helical" evidence="12">
    <location>
        <begin position="80"/>
        <end position="99"/>
    </location>
</feature>
<comment type="cofactor">
    <cofactor evidence="11">
        <name>Zn(2+)</name>
        <dbReference type="ChEBI" id="CHEBI:29105"/>
    </cofactor>
    <text evidence="11">Binds 1 zinc ion per subunit.</text>
</comment>
<keyword evidence="10 12" id="KW-0472">Membrane</keyword>
<keyword evidence="5" id="KW-0479">Metal-binding</keyword>
<keyword evidence="4 12" id="KW-0812">Transmembrane</keyword>
<dbReference type="Proteomes" id="UP000294489">
    <property type="component" value="Unassembled WGS sequence"/>
</dbReference>
<dbReference type="InterPro" id="IPR001915">
    <property type="entry name" value="Peptidase_M48"/>
</dbReference>
<dbReference type="OrthoDB" id="6163874at2"/>
<dbReference type="PANTHER" id="PTHR43221">
    <property type="entry name" value="PROTEASE HTPX"/>
    <property type="match status" value="1"/>
</dbReference>
<sequence length="326" mass="36307">MNRLVPPIRYAGACLGIMIALLTTVSLPISGVWIVWQWAYHDPAFFSILEATNQQLTFVAMQWSLPEIRLFLPSPPSLEWVVSWTSLPMLAMLFCLMLIDSCVPLKYRAQSACRTSIHPVPTAHPLHSYMLSVAHRYRTGPIRLFVAPIPGIQAMVLSSPWRQHAIVISQDLLVNVPLAIGRWVVAHEIAHVHYGDTRSASLMLLSLRGIHTFAWLEHKLGHAILQTLAFLPMLRLIVMPLTWCLRALMLAGRVGRYVGGSVFRLFDRWASRRMELRADAFAALEEGAAPGLALLSAISQGFEPRFGLLATHPSPTQRIDALTGTA</sequence>